<protein>
    <submittedName>
        <fullName evidence="1">Uncharacterized protein</fullName>
    </submittedName>
</protein>
<accession>A0A171DF76</accession>
<reference evidence="2" key="1">
    <citation type="submission" date="2016-02" db="EMBL/GenBank/DDBJ databases">
        <authorList>
            <person name="liu f."/>
        </authorList>
    </citation>
    <scope>NUCLEOTIDE SEQUENCE [LARGE SCALE GENOMIC DNA]</scope>
</reference>
<sequence length="38" mass="4084">MAQRCCPMFVAENRGSSGSVLGDLLYSSSYHGMPTVCQ</sequence>
<evidence type="ECO:0000313" key="2">
    <source>
        <dbReference type="Proteomes" id="UP000182631"/>
    </source>
</evidence>
<proteinExistence type="predicted"/>
<keyword evidence="2" id="KW-1185">Reference proteome</keyword>
<dbReference type="EMBL" id="FITM01000036">
    <property type="protein sequence ID" value="SAY38445.1"/>
    <property type="molecule type" value="Genomic_DNA"/>
</dbReference>
<evidence type="ECO:0000313" key="1">
    <source>
        <dbReference type="EMBL" id="SAY38445.1"/>
    </source>
</evidence>
<dbReference type="AlphaFoldDB" id="A0A171DF76"/>
<name>A0A171DF76_9SYNE</name>
<dbReference type="Proteomes" id="UP000182631">
    <property type="component" value="Unassembled WGS sequence"/>
</dbReference>
<organism evidence="1 2">
    <name type="scientific">Candidatus Synechococcus spongiarum</name>
    <dbReference type="NCBI Taxonomy" id="431041"/>
    <lineage>
        <taxon>Bacteria</taxon>
        <taxon>Bacillati</taxon>
        <taxon>Cyanobacteriota</taxon>
        <taxon>Cyanophyceae</taxon>
        <taxon>Synechococcales</taxon>
        <taxon>Synechococcaceae</taxon>
        <taxon>Synechococcus</taxon>
    </lineage>
</organism>
<gene>
    <name evidence="1" type="ORF">FLM9_328</name>
</gene>